<evidence type="ECO:0000313" key="3">
    <source>
        <dbReference type="Proteomes" id="UP001341444"/>
    </source>
</evidence>
<sequence length="273" mass="31709">MDWSKTKTMFILVFLVLDVYLLTQFCYKYSKSKLEFIPDYSLEQRLKADDINYDHLPQTKEKSQFISANTRSFTSKDIQNLTDQKVTINDSNNSTISSIIKSPLALKGKMSGDSIERQLDPYVKTNLVDGNKYSFCNYDKNKKQIEYCEQYNFKTIYNNMSGHIIFYLNNKNQVTSYDQTLLNDIKVLNEEQDVLPAIQAVEALHTNGMLQPNSKVTEAELGYYTMVQLTEVQVLVPTWHLVVEHNHKQQNFFVNAFEGQVFQADNNQNKILE</sequence>
<feature type="domain" description="Regulatory protein YycH-like" evidence="1">
    <location>
        <begin position="41"/>
        <end position="257"/>
    </location>
</feature>
<dbReference type="Proteomes" id="UP001341444">
    <property type="component" value="Unassembled WGS sequence"/>
</dbReference>
<comment type="caution">
    <text evidence="2">The sequence shown here is derived from an EMBL/GenBank/DDBJ whole genome shotgun (WGS) entry which is preliminary data.</text>
</comment>
<dbReference type="EMBL" id="JARMAB010000008">
    <property type="protein sequence ID" value="MED1202731.1"/>
    <property type="molecule type" value="Genomic_DNA"/>
</dbReference>
<gene>
    <name evidence="2" type="primary">yycI</name>
    <name evidence="2" type="ORF">P4T90_06455</name>
</gene>
<dbReference type="RefSeq" id="WP_066267715.1">
    <property type="nucleotide sequence ID" value="NZ_JARMAB010000008.1"/>
</dbReference>
<organism evidence="2 3">
    <name type="scientific">Heyndrickxia acidicola</name>
    <dbReference type="NCBI Taxonomy" id="209389"/>
    <lineage>
        <taxon>Bacteria</taxon>
        <taxon>Bacillati</taxon>
        <taxon>Bacillota</taxon>
        <taxon>Bacilli</taxon>
        <taxon>Bacillales</taxon>
        <taxon>Bacillaceae</taxon>
        <taxon>Heyndrickxia</taxon>
    </lineage>
</organism>
<name>A0ABU6MFB2_9BACI</name>
<evidence type="ECO:0000259" key="1">
    <source>
        <dbReference type="Pfam" id="PF09648"/>
    </source>
</evidence>
<dbReference type="Gene3D" id="2.40.128.690">
    <property type="entry name" value="YycH protein, domain 3-like"/>
    <property type="match status" value="1"/>
</dbReference>
<protein>
    <submittedName>
        <fullName evidence="2">Two-component system regulatory protein YycI</fullName>
    </submittedName>
</protein>
<accession>A0ABU6MFB2</accession>
<evidence type="ECO:0000313" key="2">
    <source>
        <dbReference type="EMBL" id="MED1202731.1"/>
    </source>
</evidence>
<proteinExistence type="predicted"/>
<reference evidence="2 3" key="1">
    <citation type="submission" date="2023-03" db="EMBL/GenBank/DDBJ databases">
        <title>Bacillus Genome Sequencing.</title>
        <authorList>
            <person name="Dunlap C."/>
        </authorList>
    </citation>
    <scope>NUCLEOTIDE SEQUENCE [LARGE SCALE GENOMIC DNA]</scope>
    <source>
        <strain evidence="2 3">B-23453</strain>
    </source>
</reference>
<dbReference type="Pfam" id="PF09648">
    <property type="entry name" value="YycI"/>
    <property type="match status" value="1"/>
</dbReference>
<dbReference type="InterPro" id="IPR018604">
    <property type="entry name" value="YycI-like"/>
</dbReference>
<keyword evidence="3" id="KW-1185">Reference proteome</keyword>